<reference evidence="2 3" key="1">
    <citation type="submission" date="2018-06" db="EMBL/GenBank/DDBJ databases">
        <authorList>
            <consortium name="Pathogen Informatics"/>
            <person name="Doyle S."/>
        </authorList>
    </citation>
    <scope>NUCLEOTIDE SEQUENCE [LARGE SCALE GENOMIC DNA]</scope>
    <source>
        <strain evidence="2 3">NCTC9810</strain>
    </source>
</reference>
<sequence length="185" mass="21500">MAIKTTNLYARQDYKLKLKEIESLLREAKDVESLLQRAEKKIDSKYEYSTHQALRGNFLGNFLRGNKVSAVNSNVDRAQRAILDFHANLLLFDEKLANKVSLPSKMSEFSSANGKPSDIAIRTNMRLKEFDITKSKRNIQSIIRRLESEKKKVTYEILKERELDQYIENDNKGDLKDSKKDKKNK</sequence>
<proteinExistence type="predicted"/>
<dbReference type="AlphaFoldDB" id="A0A380WW41"/>
<evidence type="ECO:0000256" key="1">
    <source>
        <dbReference type="SAM" id="Coils"/>
    </source>
</evidence>
<protein>
    <submittedName>
        <fullName evidence="2">Uncharacterized protein</fullName>
    </submittedName>
</protein>
<dbReference type="EMBL" id="UFTA01000002">
    <property type="protein sequence ID" value="SUU93019.1"/>
    <property type="molecule type" value="Genomic_DNA"/>
</dbReference>
<evidence type="ECO:0000313" key="3">
    <source>
        <dbReference type="Proteomes" id="UP000255124"/>
    </source>
</evidence>
<gene>
    <name evidence="2" type="ORF">NCTC9810_01369</name>
</gene>
<accession>A0A380WW41</accession>
<dbReference type="RefSeq" id="WP_174919110.1">
    <property type="nucleotide sequence ID" value="NZ_CALTZC010000065.1"/>
</dbReference>
<keyword evidence="1" id="KW-0175">Coiled coil</keyword>
<organism evidence="2 3">
    <name type="scientific">Anaerococcus octavius</name>
    <dbReference type="NCBI Taxonomy" id="54007"/>
    <lineage>
        <taxon>Bacteria</taxon>
        <taxon>Bacillati</taxon>
        <taxon>Bacillota</taxon>
        <taxon>Tissierellia</taxon>
        <taxon>Tissierellales</taxon>
        <taxon>Peptoniphilaceae</taxon>
        <taxon>Anaerococcus</taxon>
    </lineage>
</organism>
<feature type="coiled-coil region" evidence="1">
    <location>
        <begin position="11"/>
        <end position="41"/>
    </location>
</feature>
<name>A0A380WW41_9FIRM</name>
<dbReference type="Proteomes" id="UP000255124">
    <property type="component" value="Unassembled WGS sequence"/>
</dbReference>
<evidence type="ECO:0000313" key="2">
    <source>
        <dbReference type="EMBL" id="SUU93019.1"/>
    </source>
</evidence>